<dbReference type="PANTHER" id="PTHR43433:SF5">
    <property type="entry name" value="AB HYDROLASE-1 DOMAIN-CONTAINING PROTEIN"/>
    <property type="match status" value="1"/>
</dbReference>
<accession>A0ABP5XUA2</accession>
<dbReference type="InterPro" id="IPR029058">
    <property type="entry name" value="AB_hydrolase_fold"/>
</dbReference>
<dbReference type="InterPro" id="IPR000073">
    <property type="entry name" value="AB_hydrolase_1"/>
</dbReference>
<name>A0ABP5XUA2_9ACTN</name>
<dbReference type="PANTHER" id="PTHR43433">
    <property type="entry name" value="HYDROLASE, ALPHA/BETA FOLD FAMILY PROTEIN"/>
    <property type="match status" value="1"/>
</dbReference>
<comment type="caution">
    <text evidence="2">The sequence shown here is derived from an EMBL/GenBank/DDBJ whole genome shotgun (WGS) entry which is preliminary data.</text>
</comment>
<dbReference type="GO" id="GO:0016787">
    <property type="term" value="F:hydrolase activity"/>
    <property type="evidence" value="ECO:0007669"/>
    <property type="project" value="UniProtKB-KW"/>
</dbReference>
<organism evidence="2 3">
    <name type="scientific">Streptomyces macrosporus</name>
    <dbReference type="NCBI Taxonomy" id="44032"/>
    <lineage>
        <taxon>Bacteria</taxon>
        <taxon>Bacillati</taxon>
        <taxon>Actinomycetota</taxon>
        <taxon>Actinomycetes</taxon>
        <taxon>Kitasatosporales</taxon>
        <taxon>Streptomycetaceae</taxon>
        <taxon>Streptomyces</taxon>
    </lineage>
</organism>
<dbReference type="Gene3D" id="3.40.50.1820">
    <property type="entry name" value="alpha/beta hydrolase"/>
    <property type="match status" value="1"/>
</dbReference>
<evidence type="ECO:0000313" key="2">
    <source>
        <dbReference type="EMBL" id="GAA2466901.1"/>
    </source>
</evidence>
<sequence>METVTSRDGTPIAYERHGDGPPIVLVSGALCDRTANAPLAALLARSFTVYNHDRRGRGASGDSSAPYAVRREVEDIAAVIAAAGGSAAVCGFSSGAALALAAAADGDAGVTHLVMYEPPYSSDEESRRRKAEYTARLTETLAAGRRGDAVELFVRLTGAPSEVVDQLRNSPMWPGCEALAHTLAYDNAVLGDGSPPFERLASVTVPTLVAAGGETWEWMRATARAVADAVPRGEYRELPGQDHDVRPEALAPVLEEFLAADPRG</sequence>
<dbReference type="InterPro" id="IPR050471">
    <property type="entry name" value="AB_hydrolase"/>
</dbReference>
<reference evidence="3" key="1">
    <citation type="journal article" date="2019" name="Int. J. Syst. Evol. Microbiol.">
        <title>The Global Catalogue of Microorganisms (GCM) 10K type strain sequencing project: providing services to taxonomists for standard genome sequencing and annotation.</title>
        <authorList>
            <consortium name="The Broad Institute Genomics Platform"/>
            <consortium name="The Broad Institute Genome Sequencing Center for Infectious Disease"/>
            <person name="Wu L."/>
            <person name="Ma J."/>
        </authorList>
    </citation>
    <scope>NUCLEOTIDE SEQUENCE [LARGE SCALE GENOMIC DNA]</scope>
    <source>
        <strain evidence="3">JCM 6305</strain>
    </source>
</reference>
<keyword evidence="2" id="KW-0378">Hydrolase</keyword>
<dbReference type="Proteomes" id="UP001501638">
    <property type="component" value="Unassembled WGS sequence"/>
</dbReference>
<gene>
    <name evidence="2" type="ORF">GCM10010405_59280</name>
</gene>
<feature type="domain" description="AB hydrolase-1" evidence="1">
    <location>
        <begin position="23"/>
        <end position="251"/>
    </location>
</feature>
<dbReference type="SUPFAM" id="SSF53474">
    <property type="entry name" value="alpha/beta-Hydrolases"/>
    <property type="match status" value="1"/>
</dbReference>
<dbReference type="EMBL" id="BAAASZ010000052">
    <property type="protein sequence ID" value="GAA2466901.1"/>
    <property type="molecule type" value="Genomic_DNA"/>
</dbReference>
<evidence type="ECO:0000313" key="3">
    <source>
        <dbReference type="Proteomes" id="UP001501638"/>
    </source>
</evidence>
<keyword evidence="3" id="KW-1185">Reference proteome</keyword>
<protein>
    <submittedName>
        <fullName evidence="2">Alpha/beta hydrolase</fullName>
    </submittedName>
</protein>
<dbReference type="RefSeq" id="WP_344329054.1">
    <property type="nucleotide sequence ID" value="NZ_BAAASZ010000052.1"/>
</dbReference>
<evidence type="ECO:0000259" key="1">
    <source>
        <dbReference type="Pfam" id="PF12697"/>
    </source>
</evidence>
<proteinExistence type="predicted"/>
<dbReference type="Pfam" id="PF12697">
    <property type="entry name" value="Abhydrolase_6"/>
    <property type="match status" value="1"/>
</dbReference>